<feature type="signal peptide" evidence="2">
    <location>
        <begin position="1"/>
        <end position="23"/>
    </location>
</feature>
<evidence type="ECO:0000313" key="3">
    <source>
        <dbReference type="EMBL" id="KAF0421304.1"/>
    </source>
</evidence>
<protein>
    <submittedName>
        <fullName evidence="3">Uncharacterized protein</fullName>
    </submittedName>
</protein>
<evidence type="ECO:0000256" key="2">
    <source>
        <dbReference type="SAM" id="SignalP"/>
    </source>
</evidence>
<feature type="chain" id="PRO_5034046532" evidence="2">
    <location>
        <begin position="24"/>
        <end position="1102"/>
    </location>
</feature>
<keyword evidence="1" id="KW-0472">Membrane</keyword>
<feature type="transmembrane region" description="Helical" evidence="1">
    <location>
        <begin position="771"/>
        <end position="796"/>
    </location>
</feature>
<feature type="transmembrane region" description="Helical" evidence="1">
    <location>
        <begin position="712"/>
        <end position="734"/>
    </location>
</feature>
<dbReference type="AlphaFoldDB" id="A0A8H3X7U2"/>
<keyword evidence="4" id="KW-1185">Reference proteome</keyword>
<accession>A0A8H3X7U2</accession>
<feature type="transmembrane region" description="Helical" evidence="1">
    <location>
        <begin position="887"/>
        <end position="909"/>
    </location>
</feature>
<organism evidence="3 4">
    <name type="scientific">Gigaspora margarita</name>
    <dbReference type="NCBI Taxonomy" id="4874"/>
    <lineage>
        <taxon>Eukaryota</taxon>
        <taxon>Fungi</taxon>
        <taxon>Fungi incertae sedis</taxon>
        <taxon>Mucoromycota</taxon>
        <taxon>Glomeromycotina</taxon>
        <taxon>Glomeromycetes</taxon>
        <taxon>Diversisporales</taxon>
        <taxon>Gigasporaceae</taxon>
        <taxon>Gigaspora</taxon>
    </lineage>
</organism>
<sequence length="1102" mass="124340">MSRIALMKIIVLVTILCALPCYSIDYPQYPADEIPNLTLTPSLTNYVLPISPVNIGNNSNSSSTIEKSGLHVFNAASYPKGPIILRLTRSGENNCSEPYLHLRLIYPHILNINISTDNITTIPTFNFCPISINPSRDLIRIFPLSYNHTMIAFLRNNTGNSTETHEEIGIFIDWEGNIIQEKSLGFINFTTSDTSSLGTLVVDSSQRYGFIWVNRVSQKEYIKWQKYSISDPRIVNFTYGGNFSINPSHQYKIIATIDGGYCFVMAGPSGNNNSSFTDAQWVASAVFIRPSYYTTQPSLIYQYMLQAISMNIETCDNTYYEPGLACIFSIKTSNTSNISSRYVKVTFYSNGNIKSSATLNISDTNFIVDTMHQLWSGGYLLVVRWQPNNTFTGYIYDPQGNYFSIWNARSLFGSLVIPHGVFTNNTVWMFSDVTSTTPDTSSWELTTTIATKFVTLDHVPDNLNINITFPNTTEYYEYKGLPMINMTFYNQIALSAKNISIYQDSGRDLVLRLYYNAQNNNSGNFNISPDLKVISINVLKSTFASPNSQYYVVMDNDFVKDFMSNEPLSGANWSFSTGPKSDEYLGNSEYALTRLNMNASSYFSNLPSKNRSDYLDQLKNELANSVPIDSSNIVAVSQYQWDKDANNLQILLKFQILPGNNSANGLTVVKIIDTLNDLITHRDVTVISSLPKSSNLDNQYGFVLKMNVWGRYGYNLIFIGIVPLFLAVLTLLSYRERNDGNNFIPFRILLIIVDFVVDLIFVLTHSRDINILFYPSLFCLIVPLGFNIMVSFFLLIHELSQQDTSFYEWFRTYHNVAAISTLCSGIDIDILTLITSKLADSQLFKAPLSESSKNCISRAGCFNFFIEDLPQLVIQICYVIWSVNYGIIPFINLVTSSLLFSCIVIGRIYKCLRRKETPNYSTIEPYHDHDDGSSSKYGGEYIEDIPSSPRIVPETRVSPPNHVWISSFGLGNHGHGIPRTHSERINLPLAPLGRHNKVNVMPAEKPQIISNYENIENIENINSSPGITVTYIDGDRNGGEFEEGDSVIDKGHKYHSNGDYELVSYKAADSKDGEFEQDDLDVRHKFNSRSRYKPLSNNAIDS</sequence>
<dbReference type="EMBL" id="WTPW01001674">
    <property type="protein sequence ID" value="KAF0421304.1"/>
    <property type="molecule type" value="Genomic_DNA"/>
</dbReference>
<evidence type="ECO:0000313" key="4">
    <source>
        <dbReference type="Proteomes" id="UP000439903"/>
    </source>
</evidence>
<evidence type="ECO:0000256" key="1">
    <source>
        <dbReference type="SAM" id="Phobius"/>
    </source>
</evidence>
<comment type="caution">
    <text evidence="3">The sequence shown here is derived from an EMBL/GenBank/DDBJ whole genome shotgun (WGS) entry which is preliminary data.</text>
</comment>
<keyword evidence="2" id="KW-0732">Signal</keyword>
<feature type="transmembrane region" description="Helical" evidence="1">
    <location>
        <begin position="746"/>
        <end position="765"/>
    </location>
</feature>
<keyword evidence="1" id="KW-0812">Transmembrane</keyword>
<gene>
    <name evidence="3" type="ORF">F8M41_006792</name>
</gene>
<name>A0A8H3X7U2_GIGMA</name>
<proteinExistence type="predicted"/>
<reference evidence="3 4" key="1">
    <citation type="journal article" date="2019" name="Environ. Microbiol.">
        <title>At the nexus of three kingdoms: the genome of the mycorrhizal fungus Gigaspora margarita provides insights into plant, endobacterial and fungal interactions.</title>
        <authorList>
            <person name="Venice F."/>
            <person name="Ghignone S."/>
            <person name="Salvioli di Fossalunga A."/>
            <person name="Amselem J."/>
            <person name="Novero M."/>
            <person name="Xianan X."/>
            <person name="Sedzielewska Toro K."/>
            <person name="Morin E."/>
            <person name="Lipzen A."/>
            <person name="Grigoriev I.V."/>
            <person name="Henrissat B."/>
            <person name="Martin F.M."/>
            <person name="Bonfante P."/>
        </authorList>
    </citation>
    <scope>NUCLEOTIDE SEQUENCE [LARGE SCALE GENOMIC DNA]</scope>
    <source>
        <strain evidence="3 4">BEG34</strain>
    </source>
</reference>
<keyword evidence="1" id="KW-1133">Transmembrane helix</keyword>
<dbReference type="Proteomes" id="UP000439903">
    <property type="component" value="Unassembled WGS sequence"/>
</dbReference>
<dbReference type="OrthoDB" id="2421397at2759"/>